<feature type="domain" description="Transposase zinc-ribbon" evidence="1">
    <location>
        <begin position="19"/>
        <end position="44"/>
    </location>
</feature>
<accession>A0A450VTL9</accession>
<dbReference type="EMBL" id="CAADFJ010000492">
    <property type="protein sequence ID" value="VFK08158.1"/>
    <property type="molecule type" value="Genomic_DNA"/>
</dbReference>
<name>A0A450VTL9_9GAMM</name>
<dbReference type="AlphaFoldDB" id="A0A450VTL9"/>
<proteinExistence type="predicted"/>
<evidence type="ECO:0000313" key="2">
    <source>
        <dbReference type="EMBL" id="VFK08158.1"/>
    </source>
</evidence>
<sequence length="116" mass="13383">MKMPGKGSHNILNIRGIIDDAKCFHTVRELRWSDGVRCAHCGSNKDGDGFCEVHINTMEGFWSLLRSRLRPHRGISQKLSPNYLGFFEFAHNEKRRGEKLLQFLLQLFLDDQPGIQ</sequence>
<dbReference type="InterPro" id="IPR024442">
    <property type="entry name" value="Transposase_Zn_ribbon"/>
</dbReference>
<reference evidence="2" key="1">
    <citation type="submission" date="2019-02" db="EMBL/GenBank/DDBJ databases">
        <authorList>
            <person name="Gruber-Vodicka R. H."/>
            <person name="Seah K. B. B."/>
        </authorList>
    </citation>
    <scope>NUCLEOTIDE SEQUENCE</scope>
    <source>
        <strain evidence="2">BECK_SA2B12</strain>
    </source>
</reference>
<protein>
    <submittedName>
        <fullName evidence="2">Transposase zinc-ribbon domain-containing protein</fullName>
    </submittedName>
</protein>
<organism evidence="2">
    <name type="scientific">Candidatus Kentrum eta</name>
    <dbReference type="NCBI Taxonomy" id="2126337"/>
    <lineage>
        <taxon>Bacteria</taxon>
        <taxon>Pseudomonadati</taxon>
        <taxon>Pseudomonadota</taxon>
        <taxon>Gammaproteobacteria</taxon>
        <taxon>Candidatus Kentrum</taxon>
    </lineage>
</organism>
<gene>
    <name evidence="2" type="ORF">BECKH772C_GA0070978_104921</name>
</gene>
<evidence type="ECO:0000259" key="1">
    <source>
        <dbReference type="Pfam" id="PF12760"/>
    </source>
</evidence>
<dbReference type="Pfam" id="PF12760">
    <property type="entry name" value="Zn_ribbon_IS1595"/>
    <property type="match status" value="1"/>
</dbReference>